<evidence type="ECO:0000256" key="1">
    <source>
        <dbReference type="SAM" id="Phobius"/>
    </source>
</evidence>
<keyword evidence="3" id="KW-1185">Reference proteome</keyword>
<dbReference type="RefSeq" id="WP_115895982.1">
    <property type="nucleotide sequence ID" value="NZ_QUNG01000001.1"/>
</dbReference>
<reference evidence="2 3" key="1">
    <citation type="submission" date="2018-08" db="EMBL/GenBank/DDBJ databases">
        <title>Genomic Encyclopedia of Type Strains, Phase III (KMG-III): the genomes of soil and plant-associated and newly described type strains.</title>
        <authorList>
            <person name="Whitman W."/>
        </authorList>
    </citation>
    <scope>NUCLEOTIDE SEQUENCE [LARGE SCALE GENOMIC DNA]</scope>
    <source>
        <strain evidence="2 3">CECT 7375</strain>
    </source>
</reference>
<evidence type="ECO:0000313" key="3">
    <source>
        <dbReference type="Proteomes" id="UP000256542"/>
    </source>
</evidence>
<dbReference type="EMBL" id="QUNG01000001">
    <property type="protein sequence ID" value="REG86735.1"/>
    <property type="molecule type" value="Genomic_DNA"/>
</dbReference>
<organism evidence="2 3">
    <name type="scientific">Marinomonas pollencensis</name>
    <dbReference type="NCBI Taxonomy" id="491954"/>
    <lineage>
        <taxon>Bacteria</taxon>
        <taxon>Pseudomonadati</taxon>
        <taxon>Pseudomonadota</taxon>
        <taxon>Gammaproteobacteria</taxon>
        <taxon>Oceanospirillales</taxon>
        <taxon>Oceanospirillaceae</taxon>
        <taxon>Marinomonas</taxon>
    </lineage>
</organism>
<dbReference type="AlphaFoldDB" id="A0A3E0DV48"/>
<dbReference type="OrthoDB" id="1496035at2"/>
<evidence type="ECO:0000313" key="2">
    <source>
        <dbReference type="EMBL" id="REG86735.1"/>
    </source>
</evidence>
<keyword evidence="1" id="KW-1133">Transmembrane helix</keyword>
<accession>A0A3E0DV48</accession>
<keyword evidence="1" id="KW-0812">Transmembrane</keyword>
<proteinExistence type="predicted"/>
<feature type="transmembrane region" description="Helical" evidence="1">
    <location>
        <begin position="130"/>
        <end position="155"/>
    </location>
</feature>
<name>A0A3E0DV48_9GAMM</name>
<keyword evidence="1" id="KW-0472">Membrane</keyword>
<dbReference type="Proteomes" id="UP000256542">
    <property type="component" value="Unassembled WGS sequence"/>
</dbReference>
<protein>
    <submittedName>
        <fullName evidence="2">Uncharacterized protein</fullName>
    </submittedName>
</protein>
<gene>
    <name evidence="2" type="ORF">DFP81_101300</name>
</gene>
<sequence>MQYLGVIAFILCVVHYIYQAVILPSYRQAARDRLFVLRDTLRAQYINVQHTENKTTLRAFKEVDDVINRSLNRLHLLTFSNFVRAMLDAKHNNVEYEESLRRFHALLDNSHDKTPGLIVKDVNNVLKDVFMVNTIMMSLYLLPFIIVVKLVGVIYDKVKRRANEMLEFCMVAKPSAINGSLFNDKSRIAM</sequence>
<comment type="caution">
    <text evidence="2">The sequence shown here is derived from an EMBL/GenBank/DDBJ whole genome shotgun (WGS) entry which is preliminary data.</text>
</comment>